<feature type="region of interest" description="Disordered" evidence="5">
    <location>
        <begin position="416"/>
        <end position="439"/>
    </location>
</feature>
<feature type="domain" description="EXS" evidence="7">
    <location>
        <begin position="105"/>
        <end position="324"/>
    </location>
</feature>
<gene>
    <name evidence="8" type="ORF">C9374_008914</name>
</gene>
<comment type="subcellular location">
    <subcellularLocation>
        <location evidence="1">Membrane</location>
        <topology evidence="1">Multi-pass membrane protein</topology>
    </subcellularLocation>
</comment>
<evidence type="ECO:0000313" key="9">
    <source>
        <dbReference type="Proteomes" id="UP000816034"/>
    </source>
</evidence>
<evidence type="ECO:0000256" key="6">
    <source>
        <dbReference type="SAM" id="Phobius"/>
    </source>
</evidence>
<evidence type="ECO:0000256" key="4">
    <source>
        <dbReference type="ARBA" id="ARBA00023136"/>
    </source>
</evidence>
<dbReference type="Pfam" id="PF03124">
    <property type="entry name" value="EXS"/>
    <property type="match status" value="1"/>
</dbReference>
<evidence type="ECO:0000256" key="1">
    <source>
        <dbReference type="ARBA" id="ARBA00004141"/>
    </source>
</evidence>
<feature type="region of interest" description="Disordered" evidence="5">
    <location>
        <begin position="451"/>
        <end position="481"/>
    </location>
</feature>
<dbReference type="AlphaFoldDB" id="A0AA88GED8"/>
<keyword evidence="4 6" id="KW-0472">Membrane</keyword>
<dbReference type="GeneID" id="68101368"/>
<feature type="transmembrane region" description="Helical" evidence="6">
    <location>
        <begin position="20"/>
        <end position="37"/>
    </location>
</feature>
<feature type="transmembrane region" description="Helical" evidence="6">
    <location>
        <begin position="180"/>
        <end position="196"/>
    </location>
</feature>
<feature type="compositionally biased region" description="Polar residues" evidence="5">
    <location>
        <begin position="423"/>
        <end position="439"/>
    </location>
</feature>
<reference evidence="8 9" key="1">
    <citation type="journal article" date="2018" name="BMC Genomics">
        <title>The genome of Naegleria lovaniensis, the basis for a comparative approach to unravel pathogenicity factors of the human pathogenic amoeba N. fowleri.</title>
        <authorList>
            <person name="Liechti N."/>
            <person name="Schurch N."/>
            <person name="Bruggmann R."/>
            <person name="Wittwer M."/>
        </authorList>
    </citation>
    <scope>NUCLEOTIDE SEQUENCE [LARGE SCALE GENOMIC DNA]</scope>
    <source>
        <strain evidence="8 9">ATCC 30569</strain>
    </source>
</reference>
<accession>A0AA88GED8</accession>
<dbReference type="GO" id="GO:0005794">
    <property type="term" value="C:Golgi apparatus"/>
    <property type="evidence" value="ECO:0007669"/>
    <property type="project" value="TreeGrafter"/>
</dbReference>
<keyword evidence="3 6" id="KW-1133">Transmembrane helix</keyword>
<name>A0AA88GED8_NAELO</name>
<feature type="transmembrane region" description="Helical" evidence="6">
    <location>
        <begin position="141"/>
        <end position="160"/>
    </location>
</feature>
<evidence type="ECO:0000259" key="7">
    <source>
        <dbReference type="PROSITE" id="PS51380"/>
    </source>
</evidence>
<dbReference type="EMBL" id="PYSW02000036">
    <property type="protein sequence ID" value="KAG2377829.1"/>
    <property type="molecule type" value="Genomic_DNA"/>
</dbReference>
<proteinExistence type="predicted"/>
<feature type="compositionally biased region" description="Basic and acidic residues" evidence="5">
    <location>
        <begin position="460"/>
        <end position="470"/>
    </location>
</feature>
<keyword evidence="9" id="KW-1185">Reference proteome</keyword>
<comment type="caution">
    <text evidence="8">The sequence shown here is derived from an EMBL/GenBank/DDBJ whole genome shotgun (WGS) entry which is preliminary data.</text>
</comment>
<feature type="transmembrane region" description="Helical" evidence="6">
    <location>
        <begin position="237"/>
        <end position="256"/>
    </location>
</feature>
<dbReference type="PANTHER" id="PTHR10783">
    <property type="entry name" value="XENOTROPIC AND POLYTROPIC RETROVIRUS RECEPTOR 1-RELATED"/>
    <property type="match status" value="1"/>
</dbReference>
<dbReference type="RefSeq" id="XP_044545091.1">
    <property type="nucleotide sequence ID" value="XM_044699043.1"/>
</dbReference>
<sequence length="481" mass="56321">MYMMNTVSYLYGIMNIGKYAYWHPIILWILLLLYLFNPFKILNFEFRYWFLKCVLRMLASPFTAVRFSDFFIADQLTSLGDVLFELQFIACIYPATSQSNVMKLFCDSTKSIGIPILNYIPYHCRFMQCLRKYYDTRQKMHLLNALKYASSCIVVIVAFIDKLMMMTRGTHDSYWTFLRIVWLIGNMCSTCLKLYWDLKIDMGLFENGVSLLSWPWSSSSSSSFHLFLRRKLIFSPLYYYLAMIGNIILRWAWLPFVFVKAFVFIEPSTLEWILYMFITLELLRRFVWNIFRVEHENLANIENYRATKDIPLPFDTTTTSNRIEQVQSKKNFYMDLKKTSHDKASSWARKVMEMAKSMLLCFGRGDAVDDEDIWIIDEEELERLRRENAKRPNLKIQLTLPFDLETLRREFGVVPHSREQTTSDHLVTSSNQIHTDSNQSSVGVVGVAGSGASAANTTEEPLRVGKDHRPYSLTENSMITP</sequence>
<dbReference type="PROSITE" id="PS51380">
    <property type="entry name" value="EXS"/>
    <property type="match status" value="1"/>
</dbReference>
<dbReference type="Proteomes" id="UP000816034">
    <property type="component" value="Unassembled WGS sequence"/>
</dbReference>
<dbReference type="GO" id="GO:0000822">
    <property type="term" value="F:inositol hexakisphosphate binding"/>
    <property type="evidence" value="ECO:0007669"/>
    <property type="project" value="TreeGrafter"/>
</dbReference>
<dbReference type="GO" id="GO:0016036">
    <property type="term" value="P:cellular response to phosphate starvation"/>
    <property type="evidence" value="ECO:0007669"/>
    <property type="project" value="TreeGrafter"/>
</dbReference>
<evidence type="ECO:0000256" key="3">
    <source>
        <dbReference type="ARBA" id="ARBA00022989"/>
    </source>
</evidence>
<evidence type="ECO:0000256" key="5">
    <source>
        <dbReference type="SAM" id="MobiDB-lite"/>
    </source>
</evidence>
<organism evidence="8 9">
    <name type="scientific">Naegleria lovaniensis</name>
    <name type="common">Amoeba</name>
    <dbReference type="NCBI Taxonomy" id="51637"/>
    <lineage>
        <taxon>Eukaryota</taxon>
        <taxon>Discoba</taxon>
        <taxon>Heterolobosea</taxon>
        <taxon>Tetramitia</taxon>
        <taxon>Eutetramitia</taxon>
        <taxon>Vahlkampfiidae</taxon>
        <taxon>Naegleria</taxon>
    </lineage>
</organism>
<dbReference type="InterPro" id="IPR004342">
    <property type="entry name" value="EXS_C"/>
</dbReference>
<protein>
    <recommendedName>
        <fullName evidence="7">EXS domain-containing protein</fullName>
    </recommendedName>
</protein>
<dbReference type="GO" id="GO:0006817">
    <property type="term" value="P:phosphate ion transport"/>
    <property type="evidence" value="ECO:0007669"/>
    <property type="project" value="TreeGrafter"/>
</dbReference>
<evidence type="ECO:0000313" key="8">
    <source>
        <dbReference type="EMBL" id="KAG2377829.1"/>
    </source>
</evidence>
<dbReference type="GO" id="GO:0005886">
    <property type="term" value="C:plasma membrane"/>
    <property type="evidence" value="ECO:0007669"/>
    <property type="project" value="TreeGrafter"/>
</dbReference>
<keyword evidence="2 6" id="KW-0812">Transmembrane</keyword>
<dbReference type="PANTHER" id="PTHR10783:SF103">
    <property type="entry name" value="SOLUTE CARRIER FAMILY 53 MEMBER 1"/>
    <property type="match status" value="1"/>
</dbReference>
<evidence type="ECO:0000256" key="2">
    <source>
        <dbReference type="ARBA" id="ARBA00022692"/>
    </source>
</evidence>